<dbReference type="Pfam" id="PF11871">
    <property type="entry name" value="DUF3391"/>
    <property type="match status" value="1"/>
</dbReference>
<accession>A0ABQ5YJY1</accession>
<organism evidence="2 3">
    <name type="scientific">Chitinimonas prasina</name>
    <dbReference type="NCBI Taxonomy" id="1434937"/>
    <lineage>
        <taxon>Bacteria</taxon>
        <taxon>Pseudomonadati</taxon>
        <taxon>Pseudomonadota</taxon>
        <taxon>Betaproteobacteria</taxon>
        <taxon>Neisseriales</taxon>
        <taxon>Chitinibacteraceae</taxon>
        <taxon>Chitinimonas</taxon>
    </lineage>
</organism>
<dbReference type="Proteomes" id="UP001156706">
    <property type="component" value="Unassembled WGS sequence"/>
</dbReference>
<comment type="caution">
    <text evidence="2">The sequence shown here is derived from an EMBL/GenBank/DDBJ whole genome shotgun (WGS) entry which is preliminary data.</text>
</comment>
<gene>
    <name evidence="2" type="ORF">GCM10007907_36170</name>
</gene>
<feature type="domain" description="HD-GYP" evidence="1">
    <location>
        <begin position="155"/>
        <end position="351"/>
    </location>
</feature>
<dbReference type="RefSeq" id="WP_284197894.1">
    <property type="nucleotide sequence ID" value="NZ_BSOG01000005.1"/>
</dbReference>
<dbReference type="PANTHER" id="PTHR43155:SF2">
    <property type="entry name" value="CYCLIC DI-GMP PHOSPHODIESTERASE PA4108"/>
    <property type="match status" value="1"/>
</dbReference>
<evidence type="ECO:0000313" key="2">
    <source>
        <dbReference type="EMBL" id="GLR14827.1"/>
    </source>
</evidence>
<dbReference type="SUPFAM" id="SSF109604">
    <property type="entry name" value="HD-domain/PDEase-like"/>
    <property type="match status" value="1"/>
</dbReference>
<name>A0ABQ5YJY1_9NEIS</name>
<dbReference type="Gene3D" id="1.10.3210.10">
    <property type="entry name" value="Hypothetical protein af1432"/>
    <property type="match status" value="1"/>
</dbReference>
<evidence type="ECO:0000259" key="1">
    <source>
        <dbReference type="PROSITE" id="PS51832"/>
    </source>
</evidence>
<dbReference type="SMART" id="SM00471">
    <property type="entry name" value="HDc"/>
    <property type="match status" value="1"/>
</dbReference>
<dbReference type="InterPro" id="IPR037522">
    <property type="entry name" value="HD_GYP_dom"/>
</dbReference>
<reference evidence="3" key="1">
    <citation type="journal article" date="2019" name="Int. J. Syst. Evol. Microbiol.">
        <title>The Global Catalogue of Microorganisms (GCM) 10K type strain sequencing project: providing services to taxonomists for standard genome sequencing and annotation.</title>
        <authorList>
            <consortium name="The Broad Institute Genomics Platform"/>
            <consortium name="The Broad Institute Genome Sequencing Center for Infectious Disease"/>
            <person name="Wu L."/>
            <person name="Ma J."/>
        </authorList>
    </citation>
    <scope>NUCLEOTIDE SEQUENCE [LARGE SCALE GENOMIC DNA]</scope>
    <source>
        <strain evidence="3">NBRC 110044</strain>
    </source>
</reference>
<dbReference type="InterPro" id="IPR021812">
    <property type="entry name" value="DUF3391"/>
</dbReference>
<protein>
    <submittedName>
        <fullName evidence="2">Cyclic di-GMP phosphodiesterase</fullName>
    </submittedName>
</protein>
<evidence type="ECO:0000313" key="3">
    <source>
        <dbReference type="Proteomes" id="UP001156706"/>
    </source>
</evidence>
<proteinExistence type="predicted"/>
<dbReference type="Pfam" id="PF13487">
    <property type="entry name" value="HD_5"/>
    <property type="match status" value="1"/>
</dbReference>
<sequence length="419" mass="46957">MHTLIRSSRDAPEQSMIKHVPSQELKVGMYVHDLGVDWSAHPFIRSQFRLENEHDIQTILACGIRTVAVDTELGLDAPHAQTDEELKRQLDQEMLAVAQAKPAFVQQVSLQEEVARARNLRGQATRLVKNVMRDARLGHAIRLEEVEHMVTALTESMLRNPGALIGLAHVKHQDEYTFLHSVSVGTLMIAFTLSAGFDMQTVHQAGLGGLLHDTGKALVPDDILNKPGQLTDEEFTIIKRHPMDGFEQLRQSEGIDEIPLDITLHHHERIDGSGYPHRLSADNISTLARMAAIVDVYDAITADRCYHKGMPPNEALRKIFEWSKTRLDPDLVKAFTRCIGIYPVGTLVLLESGRLGIVVEHHPDSLLQPKLKVIYDTQKRHYLTPQIIDLSRPMGRGGADSITGHEKAEKWGIDLARFN</sequence>
<keyword evidence="3" id="KW-1185">Reference proteome</keyword>
<dbReference type="CDD" id="cd00077">
    <property type="entry name" value="HDc"/>
    <property type="match status" value="1"/>
</dbReference>
<dbReference type="PANTHER" id="PTHR43155">
    <property type="entry name" value="CYCLIC DI-GMP PHOSPHODIESTERASE PA4108-RELATED"/>
    <property type="match status" value="1"/>
</dbReference>
<dbReference type="EMBL" id="BSOG01000005">
    <property type="protein sequence ID" value="GLR14827.1"/>
    <property type="molecule type" value="Genomic_DNA"/>
</dbReference>
<dbReference type="InterPro" id="IPR003607">
    <property type="entry name" value="HD/PDEase_dom"/>
</dbReference>
<dbReference type="PROSITE" id="PS51832">
    <property type="entry name" value="HD_GYP"/>
    <property type="match status" value="1"/>
</dbReference>